<accession>A0A397MFT5</accession>
<comment type="caution">
    <text evidence="1">The sequence shown here is derived from an EMBL/GenBank/DDBJ whole genome shotgun (WGS) entry which is preliminary data.</text>
</comment>
<sequence length="182" mass="20667">MMPAVREQARWQTKLLWLAVLPFFWGCAKDHGVPAVPLDYLEFKRISDFDIYEVKFSSNIDFFNIFEPGKRPISSILRCSPGLDEVPQNYDIAPYQADGLVSAAQPLGGGNTFIYSASLTFDENLNEGRSRRMLHADELQRILQDKQFVPCVYTATAFGFKAYRSATMRVPVADIFREVGIQ</sequence>
<organism evidence="1 2">
    <name type="scientific">Ectopseudomonas oleovorans</name>
    <name type="common">Pseudomonas oleovorans</name>
    <dbReference type="NCBI Taxonomy" id="301"/>
    <lineage>
        <taxon>Bacteria</taxon>
        <taxon>Pseudomonadati</taxon>
        <taxon>Pseudomonadota</taxon>
        <taxon>Gammaproteobacteria</taxon>
        <taxon>Pseudomonadales</taxon>
        <taxon>Pseudomonadaceae</taxon>
        <taxon>Ectopseudomonas</taxon>
    </lineage>
</organism>
<dbReference type="Proteomes" id="UP000265836">
    <property type="component" value="Unassembled WGS sequence"/>
</dbReference>
<gene>
    <name evidence="1" type="ORF">DFO61_3236</name>
</gene>
<evidence type="ECO:0000313" key="2">
    <source>
        <dbReference type="Proteomes" id="UP000265836"/>
    </source>
</evidence>
<evidence type="ECO:0000313" key="1">
    <source>
        <dbReference type="EMBL" id="RIA22548.1"/>
    </source>
</evidence>
<reference evidence="1 2" key="1">
    <citation type="submission" date="2018-08" db="EMBL/GenBank/DDBJ databases">
        <title>Genome sequencing of rice bacterial endophytes.</title>
        <authorList>
            <person name="Venturi V."/>
        </authorList>
    </citation>
    <scope>NUCLEOTIDE SEQUENCE [LARGE SCALE GENOMIC DNA]</scope>
    <source>
        <strain evidence="1 2">E1205</strain>
    </source>
</reference>
<protein>
    <submittedName>
        <fullName evidence="1">Uncharacterized protein</fullName>
    </submittedName>
</protein>
<dbReference type="EMBL" id="QXDA01000004">
    <property type="protein sequence ID" value="RIA22548.1"/>
    <property type="molecule type" value="Genomic_DNA"/>
</dbReference>
<proteinExistence type="predicted"/>
<dbReference type="AlphaFoldDB" id="A0A397MFT5"/>
<name>A0A397MFT5_ECTOL</name>